<name>A0A6A6F3F0_9PEZI</name>
<dbReference type="AlphaFoldDB" id="A0A6A6F3F0"/>
<gene>
    <name evidence="2" type="ORF">CERZMDRAFT_101836</name>
</gene>
<accession>A0A6A6F3F0</accession>
<feature type="region of interest" description="Disordered" evidence="1">
    <location>
        <begin position="449"/>
        <end position="468"/>
    </location>
</feature>
<feature type="compositionally biased region" description="Polar residues" evidence="1">
    <location>
        <begin position="94"/>
        <end position="119"/>
    </location>
</feature>
<dbReference type="OrthoDB" id="10358221at2759"/>
<protein>
    <submittedName>
        <fullName evidence="2">Uncharacterized protein</fullName>
    </submittedName>
</protein>
<dbReference type="Proteomes" id="UP000799539">
    <property type="component" value="Unassembled WGS sequence"/>
</dbReference>
<evidence type="ECO:0000313" key="3">
    <source>
        <dbReference type="Proteomes" id="UP000799539"/>
    </source>
</evidence>
<evidence type="ECO:0000313" key="2">
    <source>
        <dbReference type="EMBL" id="KAF2207983.1"/>
    </source>
</evidence>
<dbReference type="EMBL" id="ML992698">
    <property type="protein sequence ID" value="KAF2207983.1"/>
    <property type="molecule type" value="Genomic_DNA"/>
</dbReference>
<evidence type="ECO:0000256" key="1">
    <source>
        <dbReference type="SAM" id="MobiDB-lite"/>
    </source>
</evidence>
<proteinExistence type="predicted"/>
<organism evidence="2 3">
    <name type="scientific">Cercospora zeae-maydis SCOH1-5</name>
    <dbReference type="NCBI Taxonomy" id="717836"/>
    <lineage>
        <taxon>Eukaryota</taxon>
        <taxon>Fungi</taxon>
        <taxon>Dikarya</taxon>
        <taxon>Ascomycota</taxon>
        <taxon>Pezizomycotina</taxon>
        <taxon>Dothideomycetes</taxon>
        <taxon>Dothideomycetidae</taxon>
        <taxon>Mycosphaerellales</taxon>
        <taxon>Mycosphaerellaceae</taxon>
        <taxon>Cercospora</taxon>
    </lineage>
</organism>
<keyword evidence="3" id="KW-1185">Reference proteome</keyword>
<feature type="compositionally biased region" description="Basic and acidic residues" evidence="1">
    <location>
        <begin position="138"/>
        <end position="165"/>
    </location>
</feature>
<feature type="region of interest" description="Disordered" evidence="1">
    <location>
        <begin position="1"/>
        <end position="171"/>
    </location>
</feature>
<feature type="compositionally biased region" description="Polar residues" evidence="1">
    <location>
        <begin position="9"/>
        <end position="23"/>
    </location>
</feature>
<sequence>MSLVGYGMSSYSPDELQPNSSPFLQLHRRRRFHDQPNIVPNLMPASPAMDTPTQSPSMKAASPPATSSISRTVSTSPTPIAHSSPAMKSDESPETTSTASPDISPAGNNNKSPEATSMASPDMKEGESPGMKDAASPDMKDSVSPDLKDSASPDLKDSASPDLKEAACSPRSRIGVSPLPLASVLGMKQEPHDAIIPLHIGSPRYRAVFFDAALPLASAPDRGLHETHRTSNAWEKLRSAFSWRTLILGAVFLLMLCHYSLPSREGQLATAVARVHCLAPVKDYPSHHDASASGPDQWLLRRFPEHREALAVCKNAKDWCFPRHTPGFHSNNLLNYAILATGCVPMEHVLLHTAHEARINISTTTSSGRLSIDWTRSGGSARELTRLWTALAASDLFPVASNQQHHRFSIPVTISATAQCEHAIIEAMRVHLWCEDFGYHNGRIPRWTRSNEGKTERMNQRHDPEKPIGNHVYIDPLTACNDCAE</sequence>
<reference evidence="2" key="1">
    <citation type="journal article" date="2020" name="Stud. Mycol.">
        <title>101 Dothideomycetes genomes: a test case for predicting lifestyles and emergence of pathogens.</title>
        <authorList>
            <person name="Haridas S."/>
            <person name="Albert R."/>
            <person name="Binder M."/>
            <person name="Bloem J."/>
            <person name="Labutti K."/>
            <person name="Salamov A."/>
            <person name="Andreopoulos B."/>
            <person name="Baker S."/>
            <person name="Barry K."/>
            <person name="Bills G."/>
            <person name="Bluhm B."/>
            <person name="Cannon C."/>
            <person name="Castanera R."/>
            <person name="Culley D."/>
            <person name="Daum C."/>
            <person name="Ezra D."/>
            <person name="Gonzalez J."/>
            <person name="Henrissat B."/>
            <person name="Kuo A."/>
            <person name="Liang C."/>
            <person name="Lipzen A."/>
            <person name="Lutzoni F."/>
            <person name="Magnuson J."/>
            <person name="Mondo S."/>
            <person name="Nolan M."/>
            <person name="Ohm R."/>
            <person name="Pangilinan J."/>
            <person name="Park H.-J."/>
            <person name="Ramirez L."/>
            <person name="Alfaro M."/>
            <person name="Sun H."/>
            <person name="Tritt A."/>
            <person name="Yoshinaga Y."/>
            <person name="Zwiers L.-H."/>
            <person name="Turgeon B."/>
            <person name="Goodwin S."/>
            <person name="Spatafora J."/>
            <person name="Crous P."/>
            <person name="Grigoriev I."/>
        </authorList>
    </citation>
    <scope>NUCLEOTIDE SEQUENCE</scope>
    <source>
        <strain evidence="2">SCOH1-5</strain>
    </source>
</reference>
<feature type="compositionally biased region" description="Polar residues" evidence="1">
    <location>
        <begin position="64"/>
        <end position="78"/>
    </location>
</feature>